<dbReference type="InterPro" id="IPR050902">
    <property type="entry name" value="ABC_Transporter_SBP"/>
</dbReference>
<comment type="similarity">
    <text evidence="1">Belongs to the bacterial solute-binding protein 8 family.</text>
</comment>
<evidence type="ECO:0000256" key="2">
    <source>
        <dbReference type="SAM" id="MobiDB-lite"/>
    </source>
</evidence>
<feature type="compositionally biased region" description="Acidic residues" evidence="2">
    <location>
        <begin position="49"/>
        <end position="59"/>
    </location>
</feature>
<name>A0ABU1FU21_9MICC</name>
<keyword evidence="6" id="KW-1185">Reference proteome</keyword>
<gene>
    <name evidence="5" type="ORF">RH857_08455</name>
</gene>
<evidence type="ECO:0000256" key="1">
    <source>
        <dbReference type="ARBA" id="ARBA00008814"/>
    </source>
</evidence>
<dbReference type="PANTHER" id="PTHR30535">
    <property type="entry name" value="VITAMIN B12-BINDING PROTEIN"/>
    <property type="match status" value="1"/>
</dbReference>
<dbReference type="Pfam" id="PF01497">
    <property type="entry name" value="Peripla_BP_2"/>
    <property type="match status" value="1"/>
</dbReference>
<evidence type="ECO:0000259" key="4">
    <source>
        <dbReference type="PROSITE" id="PS50983"/>
    </source>
</evidence>
<keyword evidence="3" id="KW-0732">Signal</keyword>
<dbReference type="Gene3D" id="3.40.50.1980">
    <property type="entry name" value="Nitrogenase molybdenum iron protein domain"/>
    <property type="match status" value="2"/>
</dbReference>
<feature type="compositionally biased region" description="Low complexity" evidence="2">
    <location>
        <begin position="24"/>
        <end position="48"/>
    </location>
</feature>
<dbReference type="EMBL" id="JAVKGT010000019">
    <property type="protein sequence ID" value="MDR5712161.1"/>
    <property type="molecule type" value="Genomic_DNA"/>
</dbReference>
<dbReference type="Proteomes" id="UP001260872">
    <property type="component" value="Unassembled WGS sequence"/>
</dbReference>
<dbReference type="InterPro" id="IPR002491">
    <property type="entry name" value="ABC_transptr_periplasmic_BD"/>
</dbReference>
<protein>
    <submittedName>
        <fullName evidence="5">ABC transporter substrate-binding protein</fullName>
    </submittedName>
</protein>
<evidence type="ECO:0000313" key="5">
    <source>
        <dbReference type="EMBL" id="MDR5712161.1"/>
    </source>
</evidence>
<feature type="domain" description="Fe/B12 periplasmic-binding" evidence="4">
    <location>
        <begin position="119"/>
        <end position="383"/>
    </location>
</feature>
<feature type="region of interest" description="Disordered" evidence="2">
    <location>
        <begin position="21"/>
        <end position="107"/>
    </location>
</feature>
<dbReference type="PROSITE" id="PS51257">
    <property type="entry name" value="PROKAR_LIPOPROTEIN"/>
    <property type="match status" value="1"/>
</dbReference>
<accession>A0ABU1FU21</accession>
<evidence type="ECO:0000256" key="3">
    <source>
        <dbReference type="SAM" id="SignalP"/>
    </source>
</evidence>
<feature type="chain" id="PRO_5046314255" evidence="3">
    <location>
        <begin position="25"/>
        <end position="390"/>
    </location>
</feature>
<dbReference type="SUPFAM" id="SSF53807">
    <property type="entry name" value="Helical backbone' metal receptor"/>
    <property type="match status" value="1"/>
</dbReference>
<feature type="signal peptide" evidence="3">
    <location>
        <begin position="1"/>
        <end position="24"/>
    </location>
</feature>
<evidence type="ECO:0000313" key="6">
    <source>
        <dbReference type="Proteomes" id="UP001260872"/>
    </source>
</evidence>
<comment type="caution">
    <text evidence="5">The sequence shown here is derived from an EMBL/GenBank/DDBJ whole genome shotgun (WGS) entry which is preliminary data.</text>
</comment>
<dbReference type="PROSITE" id="PS50983">
    <property type="entry name" value="FE_B12_PBP"/>
    <property type="match status" value="1"/>
</dbReference>
<reference evidence="6" key="1">
    <citation type="submission" date="2023-07" db="EMBL/GenBank/DDBJ databases">
        <title>Description of three actinobacteria isolated from air of manufacturing shop in a pharmaceutical factory.</title>
        <authorList>
            <person name="Zhang D.-F."/>
        </authorList>
    </citation>
    <scope>NUCLEOTIDE SEQUENCE [LARGE SCALE GENOMIC DNA]</scope>
    <source>
        <strain evidence="6">CCTCC AB 207010</strain>
    </source>
</reference>
<sequence>MDTHHKLLAAAAALSLLVTGCGLNSDSSPTSTDDDASSSPAANGSSEDSPGDDTQEEGSDSAAPSENWPDPADASLLTGPASAAEIPDVEPLPGEPDPQFPVTITDDRGQEVTIDSADRILALDIYGTLSDITLGLGLGDRLVGRTVSDENPSMEHLPNVTVSGHTLNAEAIMELQPDLILHDTTLGPREVLEQLESSGITVVQITPDRELDGVDDLMRDVAASLGVPERGEELVSQFETEWDEAQAYIEHLGSDTEVPPSAAVLYVRGNAGVFFIMSEDNGVNDLLGNLGLADAATEAGITGLQPANAEALADLNPDLIFVMTKGLESTGGLEGLLARPGVAQTTAGQNQRVIDAPDSQLLSFGPRSPQALTALAEAVYLEPHAADGTQ</sequence>
<dbReference type="PANTHER" id="PTHR30535:SF4">
    <property type="entry name" value="HEMIN-BINDING PERIPLASMIC PROTEIN HMUT"/>
    <property type="match status" value="1"/>
</dbReference>
<proteinExistence type="inferred from homology"/>
<dbReference type="RefSeq" id="WP_310537541.1">
    <property type="nucleotide sequence ID" value="NZ_BAAAOC010000087.1"/>
</dbReference>
<organism evidence="5 6">
    <name type="scientific">Nesterenkonia flava</name>
    <dbReference type="NCBI Taxonomy" id="469799"/>
    <lineage>
        <taxon>Bacteria</taxon>
        <taxon>Bacillati</taxon>
        <taxon>Actinomycetota</taxon>
        <taxon>Actinomycetes</taxon>
        <taxon>Micrococcales</taxon>
        <taxon>Micrococcaceae</taxon>
        <taxon>Nesterenkonia</taxon>
    </lineage>
</organism>